<organism evidence="1 2">
    <name type="scientific">Verticillium longisporum</name>
    <name type="common">Verticillium dahliae var. longisporum</name>
    <dbReference type="NCBI Taxonomy" id="100787"/>
    <lineage>
        <taxon>Eukaryota</taxon>
        <taxon>Fungi</taxon>
        <taxon>Dikarya</taxon>
        <taxon>Ascomycota</taxon>
        <taxon>Pezizomycotina</taxon>
        <taxon>Sordariomycetes</taxon>
        <taxon>Hypocreomycetidae</taxon>
        <taxon>Glomerellales</taxon>
        <taxon>Plectosphaerellaceae</taxon>
        <taxon>Verticillium</taxon>
    </lineage>
</organism>
<sequence length="65" mass="6562">MPGSLNLSSIHLSISGWDCLVRRRGLSVADRVIVVGQPPTAGGEAAALAGTEDDKSCLAAGEGID</sequence>
<reference evidence="2" key="1">
    <citation type="submission" date="2015-05" db="EMBL/GenBank/DDBJ databases">
        <authorList>
            <person name="Fogelqvist Johan"/>
        </authorList>
    </citation>
    <scope>NUCLEOTIDE SEQUENCE [LARGE SCALE GENOMIC DNA]</scope>
</reference>
<dbReference type="Proteomes" id="UP000045706">
    <property type="component" value="Unassembled WGS sequence"/>
</dbReference>
<accession>A0A0G4MJ84</accession>
<name>A0A0G4MJ84_VERLO</name>
<protein>
    <submittedName>
        <fullName evidence="1">Uncharacterized protein</fullName>
    </submittedName>
</protein>
<gene>
    <name evidence="1" type="ORF">BN1723_004003</name>
</gene>
<evidence type="ECO:0000313" key="2">
    <source>
        <dbReference type="Proteomes" id="UP000045706"/>
    </source>
</evidence>
<proteinExistence type="predicted"/>
<dbReference type="EMBL" id="CVQI01026668">
    <property type="protein sequence ID" value="CRK34306.1"/>
    <property type="molecule type" value="Genomic_DNA"/>
</dbReference>
<evidence type="ECO:0000313" key="1">
    <source>
        <dbReference type="EMBL" id="CRK34306.1"/>
    </source>
</evidence>
<dbReference type="AlphaFoldDB" id="A0A0G4MJ84"/>